<gene>
    <name evidence="4" type="ORF">BJX67DRAFT_4545</name>
</gene>
<evidence type="ECO:0000256" key="2">
    <source>
        <dbReference type="ARBA" id="ARBA00023121"/>
    </source>
</evidence>
<dbReference type="Proteomes" id="UP001610432">
    <property type="component" value="Unassembled WGS sequence"/>
</dbReference>
<evidence type="ECO:0000313" key="5">
    <source>
        <dbReference type="Proteomes" id="UP001610432"/>
    </source>
</evidence>
<feature type="domain" description="ACB" evidence="3">
    <location>
        <begin position="49"/>
        <end position="132"/>
    </location>
</feature>
<dbReference type="InterPro" id="IPR000582">
    <property type="entry name" value="Acyl-CoA-binding_protein"/>
</dbReference>
<organism evidence="4 5">
    <name type="scientific">Aspergillus lucknowensis</name>
    <dbReference type="NCBI Taxonomy" id="176173"/>
    <lineage>
        <taxon>Eukaryota</taxon>
        <taxon>Fungi</taxon>
        <taxon>Dikarya</taxon>
        <taxon>Ascomycota</taxon>
        <taxon>Pezizomycotina</taxon>
        <taxon>Eurotiomycetes</taxon>
        <taxon>Eurotiomycetidae</taxon>
        <taxon>Eurotiales</taxon>
        <taxon>Aspergillaceae</taxon>
        <taxon>Aspergillus</taxon>
        <taxon>Aspergillus subgen. Nidulantes</taxon>
    </lineage>
</organism>
<name>A0ABR4M6W8_9EURO</name>
<dbReference type="GeneID" id="98150101"/>
<accession>A0ABR4M6W8</accession>
<evidence type="ECO:0000313" key="4">
    <source>
        <dbReference type="EMBL" id="KAL2872356.1"/>
    </source>
</evidence>
<evidence type="ECO:0000256" key="1">
    <source>
        <dbReference type="ARBA" id="ARBA00005567"/>
    </source>
</evidence>
<comment type="similarity">
    <text evidence="1">Belongs to the ACBP family.</text>
</comment>
<keyword evidence="2" id="KW-0446">Lipid-binding</keyword>
<dbReference type="PROSITE" id="PS51228">
    <property type="entry name" value="ACB_2"/>
    <property type="match status" value="1"/>
</dbReference>
<dbReference type="EMBL" id="JBFXLQ010000001">
    <property type="protein sequence ID" value="KAL2872356.1"/>
    <property type="molecule type" value="Genomic_DNA"/>
</dbReference>
<dbReference type="Gene3D" id="1.20.80.10">
    <property type="match status" value="1"/>
</dbReference>
<dbReference type="PRINTS" id="PR00689">
    <property type="entry name" value="ACOABINDINGP"/>
</dbReference>
<dbReference type="PANTHER" id="PTHR23310">
    <property type="entry name" value="ACYL-COA-BINDING PROTEIN, ACBP"/>
    <property type="match status" value="1"/>
</dbReference>
<dbReference type="SUPFAM" id="SSF47027">
    <property type="entry name" value="Acyl-CoA binding protein"/>
    <property type="match status" value="1"/>
</dbReference>
<dbReference type="InterPro" id="IPR014352">
    <property type="entry name" value="FERM/acyl-CoA-bd_prot_sf"/>
</dbReference>
<sequence>MAVESFFTALAASSSAGKINADALGAAVQAVLAGDDDATVADAEQTAALKAGFEYATELVKTLVTDPANDDKLKLYAYFKRARDEQPAEPSFYQLESKYKYNAWKEISHISQQRAQALYIEKVSSLVDSIGTK</sequence>
<dbReference type="InterPro" id="IPR035984">
    <property type="entry name" value="Acyl-CoA-binding_sf"/>
</dbReference>
<dbReference type="RefSeq" id="XP_070891335.1">
    <property type="nucleotide sequence ID" value="XM_071035029.1"/>
</dbReference>
<dbReference type="PANTHER" id="PTHR23310:SF62">
    <property type="entry name" value="ACYL-COA BINDING PROTEIN 1, ISOFORM A"/>
    <property type="match status" value="1"/>
</dbReference>
<keyword evidence="5" id="KW-1185">Reference proteome</keyword>
<protein>
    <submittedName>
        <fullName evidence="4">Acyl CoA binding protein-domain-containing protein</fullName>
    </submittedName>
</protein>
<comment type="caution">
    <text evidence="4">The sequence shown here is derived from an EMBL/GenBank/DDBJ whole genome shotgun (WGS) entry which is preliminary data.</text>
</comment>
<proteinExistence type="inferred from homology"/>
<dbReference type="Pfam" id="PF00887">
    <property type="entry name" value="ACBP"/>
    <property type="match status" value="1"/>
</dbReference>
<evidence type="ECO:0000259" key="3">
    <source>
        <dbReference type="PROSITE" id="PS51228"/>
    </source>
</evidence>
<reference evidence="4 5" key="1">
    <citation type="submission" date="2024-07" db="EMBL/GenBank/DDBJ databases">
        <title>Section-level genome sequencing and comparative genomics of Aspergillus sections Usti and Cavernicolus.</title>
        <authorList>
            <consortium name="Lawrence Berkeley National Laboratory"/>
            <person name="Nybo J.L."/>
            <person name="Vesth T.C."/>
            <person name="Theobald S."/>
            <person name="Frisvad J.C."/>
            <person name="Larsen T.O."/>
            <person name="Kjaerboelling I."/>
            <person name="Rothschild-Mancinelli K."/>
            <person name="Lyhne E.K."/>
            <person name="Kogle M.E."/>
            <person name="Barry K."/>
            <person name="Clum A."/>
            <person name="Na H."/>
            <person name="Ledsgaard L."/>
            <person name="Lin J."/>
            <person name="Lipzen A."/>
            <person name="Kuo A."/>
            <person name="Riley R."/>
            <person name="Mondo S."/>
            <person name="Labutti K."/>
            <person name="Haridas S."/>
            <person name="Pangalinan J."/>
            <person name="Salamov A.A."/>
            <person name="Simmons B.A."/>
            <person name="Magnuson J.K."/>
            <person name="Chen J."/>
            <person name="Drula E."/>
            <person name="Henrissat B."/>
            <person name="Wiebenga A."/>
            <person name="Lubbers R.J."/>
            <person name="Gomes A.C."/>
            <person name="Macurrencykelacurrency M.R."/>
            <person name="Stajich J."/>
            <person name="Grigoriev I.V."/>
            <person name="Mortensen U.H."/>
            <person name="De Vries R.P."/>
            <person name="Baker S.E."/>
            <person name="Andersen M.R."/>
        </authorList>
    </citation>
    <scope>NUCLEOTIDE SEQUENCE [LARGE SCALE GENOMIC DNA]</scope>
    <source>
        <strain evidence="4 5">CBS 449.75</strain>
    </source>
</reference>